<dbReference type="AlphaFoldDB" id="A0A841TTW5"/>
<dbReference type="Proteomes" id="UP000553776">
    <property type="component" value="Unassembled WGS sequence"/>
</dbReference>
<accession>A0A841TTW5</accession>
<name>A0A841TTW5_9BACL</name>
<dbReference type="RefSeq" id="WP_185134551.1">
    <property type="nucleotide sequence ID" value="NZ_JACJVR010000012.1"/>
</dbReference>
<dbReference type="Gene3D" id="3.40.50.10850">
    <property type="entry name" value="Ntrc-like two-domain protein"/>
    <property type="match status" value="1"/>
</dbReference>
<dbReference type="Gene3D" id="3.40.50.300">
    <property type="entry name" value="P-loop containing nucleotide triphosphate hydrolases"/>
    <property type="match status" value="1"/>
</dbReference>
<dbReference type="InterPro" id="IPR027417">
    <property type="entry name" value="P-loop_NTPase"/>
</dbReference>
<organism evidence="1 2">
    <name type="scientific">Cohnella xylanilytica</name>
    <dbReference type="NCBI Taxonomy" id="557555"/>
    <lineage>
        <taxon>Bacteria</taxon>
        <taxon>Bacillati</taxon>
        <taxon>Bacillota</taxon>
        <taxon>Bacilli</taxon>
        <taxon>Bacillales</taxon>
        <taxon>Paenibacillaceae</taxon>
        <taxon>Cohnella</taxon>
    </lineage>
</organism>
<comment type="caution">
    <text evidence="1">The sequence shown here is derived from an EMBL/GenBank/DDBJ whole genome shotgun (WGS) entry which is preliminary data.</text>
</comment>
<sequence>MSSRVVLAAPEPQYAAKLARYLKENNPDWEVAAFTQEAGLIRHLQESDGGEALLVHSSLLPRIREAARDAGYRGKLIVLAEKPGAPVGEGSGGGEALPELAQFQPLSMLSAELRALIEGGVGGGRRDSSGIEIWTVFSASGGAGKTTVALNLAKQAGERGCRTFYLNLEPLNATDLLFGEGEPDSLSRLLYALQSGEGRAGEEWERLRRHHAGLHADYLDAPEHPAERLAMTPEKLKTLLSAIADSGSFDLIVVDPDSGCGDWHRELLAASGRVLWLTTDDAHAQRKADKLLRYWQDQLPDLPGRAAFVVNKHAGAWAGAGRWTLPGSGPAALLPYVPQWKTLDQPGRLFQAPSFSGAIDRLLDGFGLAAAGEEPIAARRGGSHGRGRSGAYRIG</sequence>
<dbReference type="SUPFAM" id="SSF52540">
    <property type="entry name" value="P-loop containing nucleoside triphosphate hydrolases"/>
    <property type="match status" value="1"/>
</dbReference>
<protein>
    <recommendedName>
        <fullName evidence="3">AAA domain-containing protein</fullName>
    </recommendedName>
</protein>
<evidence type="ECO:0000313" key="1">
    <source>
        <dbReference type="EMBL" id="MBB6690518.1"/>
    </source>
</evidence>
<evidence type="ECO:0008006" key="3">
    <source>
        <dbReference type="Google" id="ProtNLM"/>
    </source>
</evidence>
<keyword evidence="2" id="KW-1185">Reference proteome</keyword>
<gene>
    <name evidence="1" type="ORF">H7B90_03795</name>
</gene>
<evidence type="ECO:0000313" key="2">
    <source>
        <dbReference type="Proteomes" id="UP000553776"/>
    </source>
</evidence>
<reference evidence="1 2" key="1">
    <citation type="submission" date="2020-08" db="EMBL/GenBank/DDBJ databases">
        <title>Cohnella phylogeny.</title>
        <authorList>
            <person name="Dunlap C."/>
        </authorList>
    </citation>
    <scope>NUCLEOTIDE SEQUENCE [LARGE SCALE GENOMIC DNA]</scope>
    <source>
        <strain evidence="1 2">DSM 25239</strain>
    </source>
</reference>
<dbReference type="EMBL" id="JACJVR010000012">
    <property type="protein sequence ID" value="MBB6690518.1"/>
    <property type="molecule type" value="Genomic_DNA"/>
</dbReference>
<proteinExistence type="predicted"/>